<keyword evidence="9 20" id="KW-1133">Transmembrane helix</keyword>
<evidence type="ECO:0000256" key="3">
    <source>
        <dbReference type="ARBA" id="ARBA00005074"/>
    </source>
</evidence>
<feature type="transmembrane region" description="Helical" evidence="20">
    <location>
        <begin position="393"/>
        <end position="415"/>
    </location>
</feature>
<sequence>ILNIVELLATTTGASKPAIRLLLSVFLSYPISIFYRNLNLSKFAKSLYLSIFGIAIVVYNYGYDVYHSVLAVAVTYLLNKTVRHTKFFVPLSFIFHMGYLLLGYYFTTTDSYDIKWTMPHCVLVLRLIGLAFDLSDSDEKIRKNKTDNTCLQNDPSLLELTGFTYFPATVLVGPQFSFLRYERFIDGKYEAHLNGRVSYAIQRLLLGLLYLAFNQYFAAIYSDSYMLSPEYEQETIFWKLIYLGLWGKFTLYKYMSIWMLAEGGVILSGLTYIDAKPGDRDYDKNELSGCTNIKLSVFENASKFTHYVDSFNLQTNKWVATYVYKRLKFLNNRILSHLGALLFLAVWHGFHSGYYMTFFMEFIVIRFEKEVEPIFQNNEDFQNFISKPYIKPLIFILLKFYTIVFSGWCLIPFALLSVSKWLHVYGVVGYVGFLLFVPGNIIIRPLLATFLKPTKTKNKNLDNNKEKQSVPNSTNIKTD</sequence>
<dbReference type="PANTHER" id="PTHR13906:SF14">
    <property type="entry name" value="LYSOPHOSPHOLIPID ACYLTRANSFERASE 5"/>
    <property type="match status" value="1"/>
</dbReference>
<feature type="transmembrane region" description="Helical" evidence="20">
    <location>
        <begin position="18"/>
        <end position="35"/>
    </location>
</feature>
<keyword evidence="5" id="KW-0444">Lipid biosynthesis</keyword>
<dbReference type="EC" id="2.3.1.n6" evidence="17"/>
<evidence type="ECO:0000256" key="8">
    <source>
        <dbReference type="ARBA" id="ARBA00022824"/>
    </source>
</evidence>
<dbReference type="Pfam" id="PF03062">
    <property type="entry name" value="MBOAT"/>
    <property type="match status" value="1"/>
</dbReference>
<feature type="compositionally biased region" description="Basic and acidic residues" evidence="19">
    <location>
        <begin position="459"/>
        <end position="468"/>
    </location>
</feature>
<evidence type="ECO:0000256" key="2">
    <source>
        <dbReference type="ARBA" id="ARBA00004240"/>
    </source>
</evidence>
<keyword evidence="7 20" id="KW-0812">Transmembrane</keyword>
<dbReference type="GO" id="GO:0071617">
    <property type="term" value="F:lysophospholipid acyltransferase activity"/>
    <property type="evidence" value="ECO:0007669"/>
    <property type="project" value="TreeGrafter"/>
</dbReference>
<keyword evidence="10" id="KW-0443">Lipid metabolism</keyword>
<keyword evidence="6" id="KW-0808">Transferase</keyword>
<feature type="region of interest" description="Disordered" evidence="19">
    <location>
        <begin position="459"/>
        <end position="479"/>
    </location>
</feature>
<evidence type="ECO:0000256" key="19">
    <source>
        <dbReference type="SAM" id="MobiDB-lite"/>
    </source>
</evidence>
<dbReference type="GO" id="GO:0006656">
    <property type="term" value="P:phosphatidylcholine biosynthetic process"/>
    <property type="evidence" value="ECO:0007669"/>
    <property type="project" value="TreeGrafter"/>
</dbReference>
<dbReference type="InterPro" id="IPR049941">
    <property type="entry name" value="LPLAT_7/PORCN-like"/>
</dbReference>
<dbReference type="GO" id="GO:0005783">
    <property type="term" value="C:endoplasmic reticulum"/>
    <property type="evidence" value="ECO:0007669"/>
    <property type="project" value="UniProtKB-SubCell"/>
</dbReference>
<keyword evidence="11 20" id="KW-0472">Membrane</keyword>
<feature type="transmembrane region" description="Helical" evidence="20">
    <location>
        <begin position="47"/>
        <end position="66"/>
    </location>
</feature>
<dbReference type="EMBL" id="GANO01002837">
    <property type="protein sequence ID" value="JAB57034.1"/>
    <property type="molecule type" value="mRNA"/>
</dbReference>
<evidence type="ECO:0000256" key="13">
    <source>
        <dbReference type="ARBA" id="ARBA00023264"/>
    </source>
</evidence>
<dbReference type="GO" id="GO:0030258">
    <property type="term" value="P:lipid modification"/>
    <property type="evidence" value="ECO:0007669"/>
    <property type="project" value="TreeGrafter"/>
</dbReference>
<keyword evidence="8" id="KW-0256">Endoplasmic reticulum</keyword>
<evidence type="ECO:0000256" key="4">
    <source>
        <dbReference type="ARBA" id="ARBA00010323"/>
    </source>
</evidence>
<accession>U5EWS2</accession>
<dbReference type="InterPro" id="IPR004299">
    <property type="entry name" value="MBOAT_fam"/>
</dbReference>
<keyword evidence="13" id="KW-1208">Phospholipid metabolism</keyword>
<evidence type="ECO:0000256" key="5">
    <source>
        <dbReference type="ARBA" id="ARBA00022516"/>
    </source>
</evidence>
<name>U5EWS2_9DIPT</name>
<feature type="transmembrane region" description="Helical" evidence="20">
    <location>
        <begin position="255"/>
        <end position="273"/>
    </location>
</feature>
<evidence type="ECO:0000256" key="15">
    <source>
        <dbReference type="ARBA" id="ARBA00025707"/>
    </source>
</evidence>
<comment type="similarity">
    <text evidence="4">Belongs to the membrane-bound acyltransferase family.</text>
</comment>
<evidence type="ECO:0000256" key="10">
    <source>
        <dbReference type="ARBA" id="ARBA00023098"/>
    </source>
</evidence>
<evidence type="ECO:0000256" key="17">
    <source>
        <dbReference type="ARBA" id="ARBA00038923"/>
    </source>
</evidence>
<dbReference type="GO" id="GO:0016020">
    <property type="term" value="C:membrane"/>
    <property type="evidence" value="ECO:0007669"/>
    <property type="project" value="UniProtKB-SubCell"/>
</dbReference>
<dbReference type="GO" id="GO:0047184">
    <property type="term" value="F:1-acylglycerophosphocholine O-acyltransferase activity"/>
    <property type="evidence" value="ECO:0007669"/>
    <property type="project" value="UniProtKB-EC"/>
</dbReference>
<evidence type="ECO:0000256" key="7">
    <source>
        <dbReference type="ARBA" id="ARBA00022692"/>
    </source>
</evidence>
<feature type="transmembrane region" description="Helical" evidence="20">
    <location>
        <begin position="334"/>
        <end position="350"/>
    </location>
</feature>
<evidence type="ECO:0000256" key="20">
    <source>
        <dbReference type="SAM" id="Phobius"/>
    </source>
</evidence>
<dbReference type="AlphaFoldDB" id="U5EWS2"/>
<evidence type="ECO:0000256" key="14">
    <source>
        <dbReference type="ARBA" id="ARBA00023315"/>
    </source>
</evidence>
<evidence type="ECO:0000313" key="21">
    <source>
        <dbReference type="EMBL" id="JAB57034.1"/>
    </source>
</evidence>
<dbReference type="PANTHER" id="PTHR13906">
    <property type="entry name" value="PORCUPINE"/>
    <property type="match status" value="1"/>
</dbReference>
<feature type="compositionally biased region" description="Polar residues" evidence="19">
    <location>
        <begin position="469"/>
        <end position="479"/>
    </location>
</feature>
<dbReference type="EC" id="2.3.1.23" evidence="16"/>
<evidence type="ECO:0000256" key="9">
    <source>
        <dbReference type="ARBA" id="ARBA00022989"/>
    </source>
</evidence>
<organism evidence="21">
    <name type="scientific">Corethrella appendiculata</name>
    <dbReference type="NCBI Taxonomy" id="1370023"/>
    <lineage>
        <taxon>Eukaryota</taxon>
        <taxon>Metazoa</taxon>
        <taxon>Ecdysozoa</taxon>
        <taxon>Arthropoda</taxon>
        <taxon>Hexapoda</taxon>
        <taxon>Insecta</taxon>
        <taxon>Pterygota</taxon>
        <taxon>Neoptera</taxon>
        <taxon>Endopterygota</taxon>
        <taxon>Diptera</taxon>
        <taxon>Nematocera</taxon>
        <taxon>Culicoidea</taxon>
        <taxon>Chaoboridae</taxon>
        <taxon>Corethrella</taxon>
    </lineage>
</organism>
<evidence type="ECO:0000256" key="1">
    <source>
        <dbReference type="ARBA" id="ARBA00004141"/>
    </source>
</evidence>
<reference evidence="21" key="1">
    <citation type="journal article" date="2014" name="Insect Biochem. Mol. Biol.">
        <title>An insight into the sialome of the frog biting fly, Corethrella appendiculata.</title>
        <authorList>
            <person name="Ribeiro J.M.C."/>
            <person name="Chagas A.C."/>
            <person name="Pham V.M."/>
            <person name="Lounibos L.P."/>
            <person name="Calvo E."/>
        </authorList>
    </citation>
    <scope>NUCLEOTIDE SEQUENCE</scope>
    <source>
        <tissue evidence="21">Salivary glands</tissue>
    </source>
</reference>
<keyword evidence="12" id="KW-0594">Phospholipid biosynthesis</keyword>
<protein>
    <recommendedName>
        <fullName evidence="18">Lysophospholipid acyltransferase 5</fullName>
        <ecNumber evidence="16">2.3.1.23</ecNumber>
        <ecNumber evidence="17">2.3.1.n6</ecNumber>
    </recommendedName>
</protein>
<feature type="transmembrane region" description="Helical" evidence="20">
    <location>
        <begin position="422"/>
        <end position="443"/>
    </location>
</feature>
<evidence type="ECO:0000256" key="16">
    <source>
        <dbReference type="ARBA" id="ARBA00026120"/>
    </source>
</evidence>
<keyword evidence="14" id="KW-0012">Acyltransferase</keyword>
<evidence type="ECO:0000256" key="12">
    <source>
        <dbReference type="ARBA" id="ARBA00023209"/>
    </source>
</evidence>
<comment type="subcellular location">
    <subcellularLocation>
        <location evidence="2">Endoplasmic reticulum</location>
    </subcellularLocation>
    <subcellularLocation>
        <location evidence="1">Membrane</location>
        <topology evidence="1">Multi-pass membrane protein</topology>
    </subcellularLocation>
</comment>
<comment type="pathway">
    <text evidence="3">Lipid metabolism; phospholipid metabolism.</text>
</comment>
<feature type="non-terminal residue" evidence="21">
    <location>
        <position position="1"/>
    </location>
</feature>
<evidence type="ECO:0000256" key="18">
    <source>
        <dbReference type="ARBA" id="ARBA00039721"/>
    </source>
</evidence>
<feature type="transmembrane region" description="Helical" evidence="20">
    <location>
        <begin position="87"/>
        <end position="105"/>
    </location>
</feature>
<evidence type="ECO:0000256" key="6">
    <source>
        <dbReference type="ARBA" id="ARBA00022679"/>
    </source>
</evidence>
<proteinExistence type="evidence at transcript level"/>
<comment type="pathway">
    <text evidence="15">Phospholipid metabolism.</text>
</comment>
<evidence type="ECO:0000256" key="11">
    <source>
        <dbReference type="ARBA" id="ARBA00023136"/>
    </source>
</evidence>
<feature type="transmembrane region" description="Helical" evidence="20">
    <location>
        <begin position="204"/>
        <end position="222"/>
    </location>
</feature>